<reference evidence="5 6" key="1">
    <citation type="journal article" date="2012" name="Int. J. Syst. Evol. Microbiol.">
        <title>Vibrio caribbeanicus sp. nov., isolated from the marine sponge Scleritoderma cyanea.</title>
        <authorList>
            <person name="Hoffmann M."/>
            <person name="Monday S.R."/>
            <person name="Allard M.W."/>
            <person name="Strain E.A."/>
            <person name="Whittaker P."/>
            <person name="Naum M."/>
            <person name="McCarthy P.J."/>
            <person name="Lopez J.V."/>
            <person name="Fischer M."/>
            <person name="Brown E.W."/>
        </authorList>
    </citation>
    <scope>NUCLEOTIDE SEQUENCE [LARGE SCALE GENOMIC DNA]</scope>
    <source>
        <strain evidence="5 6">LMG 19158</strain>
    </source>
</reference>
<feature type="domain" description="GGDEF" evidence="4">
    <location>
        <begin position="83"/>
        <end position="211"/>
    </location>
</feature>
<dbReference type="InterPro" id="IPR050469">
    <property type="entry name" value="Diguanylate_Cyclase"/>
</dbReference>
<protein>
    <recommendedName>
        <fullName evidence="2">diguanylate cyclase</fullName>
        <ecNumber evidence="2">2.7.7.65</ecNumber>
    </recommendedName>
</protein>
<dbReference type="eggNOG" id="COG3706">
    <property type="taxonomic scope" value="Bacteria"/>
</dbReference>
<dbReference type="Pfam" id="PF00990">
    <property type="entry name" value="GGDEF"/>
    <property type="match status" value="1"/>
</dbReference>
<comment type="catalytic activity">
    <reaction evidence="3">
        <text>2 GTP = 3',3'-c-di-GMP + 2 diphosphate</text>
        <dbReference type="Rhea" id="RHEA:24898"/>
        <dbReference type="ChEBI" id="CHEBI:33019"/>
        <dbReference type="ChEBI" id="CHEBI:37565"/>
        <dbReference type="ChEBI" id="CHEBI:58805"/>
        <dbReference type="EC" id="2.7.7.65"/>
    </reaction>
</comment>
<dbReference type="InterPro" id="IPR043128">
    <property type="entry name" value="Rev_trsase/Diguanyl_cyclase"/>
</dbReference>
<dbReference type="NCBIfam" id="TIGR00254">
    <property type="entry name" value="GGDEF"/>
    <property type="match status" value="1"/>
</dbReference>
<evidence type="ECO:0000313" key="6">
    <source>
        <dbReference type="Proteomes" id="UP000004349"/>
    </source>
</evidence>
<dbReference type="PROSITE" id="PS50887">
    <property type="entry name" value="GGDEF"/>
    <property type="match status" value="1"/>
</dbReference>
<dbReference type="PANTHER" id="PTHR45138">
    <property type="entry name" value="REGULATORY COMPONENTS OF SENSORY TRANSDUCTION SYSTEM"/>
    <property type="match status" value="1"/>
</dbReference>
<dbReference type="Gene3D" id="3.30.70.270">
    <property type="match status" value="1"/>
</dbReference>
<organism evidence="5 6">
    <name type="scientific">Vibrio scophthalmi LMG 19158</name>
    <dbReference type="NCBI Taxonomy" id="870967"/>
    <lineage>
        <taxon>Bacteria</taxon>
        <taxon>Pseudomonadati</taxon>
        <taxon>Pseudomonadota</taxon>
        <taxon>Gammaproteobacteria</taxon>
        <taxon>Vibrionales</taxon>
        <taxon>Vibrionaceae</taxon>
        <taxon>Vibrio</taxon>
    </lineage>
</organism>
<proteinExistence type="predicted"/>
<dbReference type="EMBL" id="AFWE01000078">
    <property type="protein sequence ID" value="EGU38693.1"/>
    <property type="molecule type" value="Genomic_DNA"/>
</dbReference>
<dbReference type="AlphaFoldDB" id="F9RLZ3"/>
<sequence>MSLSCKFCNSNVDNWCELSGTKTEDECIGKLIIWSVSDISVHKKRETELEQLAHYDGLTGAYTRYYFYHLANRHFQQFIVSKEPFCVLMLDLDDFKLINDIYGHSKGDHILQNFSALVAKNLRKNDLFGRVGGEEFAVVLPKTTPSVSHDIATRICHEVARYFVDPNVTVSIGITAINNVEDSIEQAIIRADEALYTVKSNGKNNALLNCF</sequence>
<dbReference type="FunFam" id="3.30.70.270:FF:000001">
    <property type="entry name" value="Diguanylate cyclase domain protein"/>
    <property type="match status" value="1"/>
</dbReference>
<dbReference type="SMART" id="SM00267">
    <property type="entry name" value="GGDEF"/>
    <property type="match status" value="1"/>
</dbReference>
<evidence type="ECO:0000259" key="4">
    <source>
        <dbReference type="PROSITE" id="PS50887"/>
    </source>
</evidence>
<dbReference type="Proteomes" id="UP000004349">
    <property type="component" value="Unassembled WGS sequence"/>
</dbReference>
<dbReference type="InterPro" id="IPR000160">
    <property type="entry name" value="GGDEF_dom"/>
</dbReference>
<comment type="caution">
    <text evidence="5">The sequence shown here is derived from an EMBL/GenBank/DDBJ whole genome shotgun (WGS) entry which is preliminary data.</text>
</comment>
<name>F9RLZ3_9VIBR</name>
<accession>F9RLZ3</accession>
<dbReference type="SUPFAM" id="SSF55073">
    <property type="entry name" value="Nucleotide cyclase"/>
    <property type="match status" value="1"/>
</dbReference>
<dbReference type="GO" id="GO:0052621">
    <property type="term" value="F:diguanylate cyclase activity"/>
    <property type="evidence" value="ECO:0007669"/>
    <property type="project" value="UniProtKB-EC"/>
</dbReference>
<comment type="cofactor">
    <cofactor evidence="1">
        <name>Mg(2+)</name>
        <dbReference type="ChEBI" id="CHEBI:18420"/>
    </cofactor>
</comment>
<evidence type="ECO:0000256" key="3">
    <source>
        <dbReference type="ARBA" id="ARBA00034247"/>
    </source>
</evidence>
<dbReference type="InterPro" id="IPR029787">
    <property type="entry name" value="Nucleotide_cyclase"/>
</dbReference>
<dbReference type="PANTHER" id="PTHR45138:SF9">
    <property type="entry name" value="DIGUANYLATE CYCLASE DGCM-RELATED"/>
    <property type="match status" value="1"/>
</dbReference>
<evidence type="ECO:0000313" key="5">
    <source>
        <dbReference type="EMBL" id="EGU38693.1"/>
    </source>
</evidence>
<evidence type="ECO:0000256" key="1">
    <source>
        <dbReference type="ARBA" id="ARBA00001946"/>
    </source>
</evidence>
<dbReference type="EC" id="2.7.7.65" evidence="2"/>
<evidence type="ECO:0000256" key="2">
    <source>
        <dbReference type="ARBA" id="ARBA00012528"/>
    </source>
</evidence>
<dbReference type="CDD" id="cd01949">
    <property type="entry name" value="GGDEF"/>
    <property type="match status" value="1"/>
</dbReference>
<gene>
    <name evidence="5" type="ORF">VIS19158_02750</name>
</gene>